<keyword evidence="2" id="KW-0732">Signal</keyword>
<dbReference type="EMBL" id="CP089984">
    <property type="protein sequence ID" value="WXB16349.1"/>
    <property type="molecule type" value="Genomic_DNA"/>
</dbReference>
<dbReference type="CDD" id="cd06262">
    <property type="entry name" value="metallo-hydrolase-like_MBL-fold"/>
    <property type="match status" value="1"/>
</dbReference>
<dbReference type="PANTHER" id="PTHR43546">
    <property type="entry name" value="UPF0173 METAL-DEPENDENT HYDROLASE MJ1163-RELATED"/>
    <property type="match status" value="1"/>
</dbReference>
<dbReference type="PROSITE" id="PS51257">
    <property type="entry name" value="PROKAR_LIPOPROTEIN"/>
    <property type="match status" value="1"/>
</dbReference>
<feature type="chain" id="PRO_5046763843" evidence="2">
    <location>
        <begin position="26"/>
        <end position="318"/>
    </location>
</feature>
<dbReference type="InterPro" id="IPR036866">
    <property type="entry name" value="RibonucZ/Hydroxyglut_hydro"/>
</dbReference>
<reference evidence="4 5" key="1">
    <citation type="submission" date="2021-12" db="EMBL/GenBank/DDBJ databases">
        <title>Discovery of the Pendulisporaceae a myxobacterial family with distinct sporulation behavior and unique specialized metabolism.</title>
        <authorList>
            <person name="Garcia R."/>
            <person name="Popoff A."/>
            <person name="Bader C.D."/>
            <person name="Loehr J."/>
            <person name="Walesch S."/>
            <person name="Walt C."/>
            <person name="Boldt J."/>
            <person name="Bunk B."/>
            <person name="Haeckl F.J.F.P.J."/>
            <person name="Gunesch A.P."/>
            <person name="Birkelbach J."/>
            <person name="Nuebel U."/>
            <person name="Pietschmann T."/>
            <person name="Bach T."/>
            <person name="Mueller R."/>
        </authorList>
    </citation>
    <scope>NUCLEOTIDE SEQUENCE [LARGE SCALE GENOMIC DNA]</scope>
    <source>
        <strain evidence="4 5">MSr11954</strain>
    </source>
</reference>
<protein>
    <submittedName>
        <fullName evidence="4">MBL fold metallo-hydrolase</fullName>
    </submittedName>
</protein>
<dbReference type="Proteomes" id="UP001370348">
    <property type="component" value="Chromosome"/>
</dbReference>
<gene>
    <name evidence="4" type="ORF">LZC94_03515</name>
</gene>
<sequence>MNEKKRAMCFAALVGVLASSGCASAEHAPKGAGGAGGANGTDTMDVVDVTEVQLIRSATVAIHYRSAGRRNIKILVDPILGDPNTEPAIDYSNGIKIPMIPLLIDKRQLIADIDAVLLTHYHPDHFDGEAERILPKDTLIFCQPYDEARLREKGFSNLRVVDKESRWEGITISRFLATHYKGATGAPPFGESSSFLLRTRNNGVFFTGDAILDDRLRGHLRATHPETIVANTGECQFTKDNPVLMPGVTMTLTSAELAEMARSLPSSTIVAVHMDAINHCPLTKRDLRRFVDANGLRDHIRVPNEGDVLVARAGAPSK</sequence>
<dbReference type="Pfam" id="PF12706">
    <property type="entry name" value="Lactamase_B_2"/>
    <property type="match status" value="1"/>
</dbReference>
<evidence type="ECO:0000313" key="4">
    <source>
        <dbReference type="EMBL" id="WXB16349.1"/>
    </source>
</evidence>
<evidence type="ECO:0000256" key="1">
    <source>
        <dbReference type="ARBA" id="ARBA00022801"/>
    </source>
</evidence>
<dbReference type="SUPFAM" id="SSF56281">
    <property type="entry name" value="Metallo-hydrolase/oxidoreductase"/>
    <property type="match status" value="1"/>
</dbReference>
<dbReference type="PANTHER" id="PTHR43546:SF9">
    <property type="entry name" value="L-ASCORBATE-6-PHOSPHATE LACTONASE ULAG-RELATED"/>
    <property type="match status" value="1"/>
</dbReference>
<keyword evidence="1" id="KW-0378">Hydrolase</keyword>
<keyword evidence="5" id="KW-1185">Reference proteome</keyword>
<dbReference type="RefSeq" id="WP_394825974.1">
    <property type="nucleotide sequence ID" value="NZ_CP089984.1"/>
</dbReference>
<organism evidence="4 5">
    <name type="scientific">Pendulispora albinea</name>
    <dbReference type="NCBI Taxonomy" id="2741071"/>
    <lineage>
        <taxon>Bacteria</taxon>
        <taxon>Pseudomonadati</taxon>
        <taxon>Myxococcota</taxon>
        <taxon>Myxococcia</taxon>
        <taxon>Myxococcales</taxon>
        <taxon>Sorangiineae</taxon>
        <taxon>Pendulisporaceae</taxon>
        <taxon>Pendulispora</taxon>
    </lineage>
</organism>
<proteinExistence type="predicted"/>
<dbReference type="InterPro" id="IPR001279">
    <property type="entry name" value="Metallo-B-lactamas"/>
</dbReference>
<dbReference type="InterPro" id="IPR050114">
    <property type="entry name" value="UPF0173_UPF0282_UlaG_hydrolase"/>
</dbReference>
<feature type="domain" description="Metallo-beta-lactamase" evidence="3">
    <location>
        <begin position="74"/>
        <end position="274"/>
    </location>
</feature>
<name>A0ABZ2M3G8_9BACT</name>
<dbReference type="Gene3D" id="3.60.15.10">
    <property type="entry name" value="Ribonuclease Z/Hydroxyacylglutathione hydrolase-like"/>
    <property type="match status" value="1"/>
</dbReference>
<feature type="signal peptide" evidence="2">
    <location>
        <begin position="1"/>
        <end position="25"/>
    </location>
</feature>
<evidence type="ECO:0000313" key="5">
    <source>
        <dbReference type="Proteomes" id="UP001370348"/>
    </source>
</evidence>
<evidence type="ECO:0000259" key="3">
    <source>
        <dbReference type="Pfam" id="PF12706"/>
    </source>
</evidence>
<evidence type="ECO:0000256" key="2">
    <source>
        <dbReference type="SAM" id="SignalP"/>
    </source>
</evidence>
<accession>A0ABZ2M3G8</accession>